<dbReference type="Pfam" id="PF00753">
    <property type="entry name" value="Lactamase_B"/>
    <property type="match status" value="1"/>
</dbReference>
<evidence type="ECO:0000259" key="5">
    <source>
        <dbReference type="SMART" id="SM00849"/>
    </source>
</evidence>
<comment type="similarity">
    <text evidence="1">Belongs to the metallo-beta-lactamase superfamily.</text>
</comment>
<dbReference type="AlphaFoldDB" id="A0A521E9V0"/>
<sequence>MQVGRFNIEQLSEGVFEVFEDGIIQKAEHPVPGKPLQTELSTKRPVSIGINPILVSDGKHHVLLDTGLGWGLDHKSQFTDTSNLLTNLEIFGLTPSDITHVVLSHLHYDHAAGSTYVDERTSTCPTMSYANYFIQKKEWYFALEQMSSGQQMAGAGYNLDEFYKLAAEDKLVMITDEAFELLPGIDIIRTGGHTPGHQIVKIHDGGEVAYYLGDLVPSEYHLNHYAMRQLDVDPVQSKKAKTLILRQASKENALMLFYHSIHAKTGKLERGKDKNFVLRDIKR</sequence>
<dbReference type="InterPro" id="IPR051013">
    <property type="entry name" value="MBL_superfamily_lactonases"/>
</dbReference>
<evidence type="ECO:0000256" key="4">
    <source>
        <dbReference type="ARBA" id="ARBA00022833"/>
    </source>
</evidence>
<dbReference type="RefSeq" id="WP_142455043.1">
    <property type="nucleotide sequence ID" value="NZ_FXTP01000011.1"/>
</dbReference>
<dbReference type="PANTHER" id="PTHR42978">
    <property type="entry name" value="QUORUM-QUENCHING LACTONASE YTNP-RELATED-RELATED"/>
    <property type="match status" value="1"/>
</dbReference>
<dbReference type="EMBL" id="FXTP01000011">
    <property type="protein sequence ID" value="SMO80693.1"/>
    <property type="molecule type" value="Genomic_DNA"/>
</dbReference>
<dbReference type="OrthoDB" id="9802897at2"/>
<keyword evidence="3" id="KW-0378">Hydrolase</keyword>
<evidence type="ECO:0000256" key="2">
    <source>
        <dbReference type="ARBA" id="ARBA00022723"/>
    </source>
</evidence>
<feature type="domain" description="Metallo-beta-lactamase" evidence="5">
    <location>
        <begin position="49"/>
        <end position="259"/>
    </location>
</feature>
<accession>A0A521E9V0</accession>
<dbReference type="InterPro" id="IPR036866">
    <property type="entry name" value="RibonucZ/Hydroxyglut_hydro"/>
</dbReference>
<protein>
    <submittedName>
        <fullName evidence="6">Glyoxylase, beta-lactamase superfamily II</fullName>
    </submittedName>
</protein>
<dbReference type="SUPFAM" id="SSF56281">
    <property type="entry name" value="Metallo-hydrolase/oxidoreductase"/>
    <property type="match status" value="1"/>
</dbReference>
<gene>
    <name evidence="6" type="ORF">SAMN06265219_11146</name>
</gene>
<dbReference type="Gene3D" id="3.60.15.10">
    <property type="entry name" value="Ribonuclease Z/Hydroxyacylglutathione hydrolase-like"/>
    <property type="match status" value="1"/>
</dbReference>
<dbReference type="InterPro" id="IPR001279">
    <property type="entry name" value="Metallo-B-lactamas"/>
</dbReference>
<evidence type="ECO:0000256" key="1">
    <source>
        <dbReference type="ARBA" id="ARBA00007749"/>
    </source>
</evidence>
<dbReference type="GO" id="GO:0016787">
    <property type="term" value="F:hydrolase activity"/>
    <property type="evidence" value="ECO:0007669"/>
    <property type="project" value="UniProtKB-KW"/>
</dbReference>
<dbReference type="PANTHER" id="PTHR42978:SF6">
    <property type="entry name" value="QUORUM-QUENCHING LACTONASE YTNP-RELATED"/>
    <property type="match status" value="1"/>
</dbReference>
<dbReference type="Proteomes" id="UP000317557">
    <property type="component" value="Unassembled WGS sequence"/>
</dbReference>
<evidence type="ECO:0000313" key="7">
    <source>
        <dbReference type="Proteomes" id="UP000317557"/>
    </source>
</evidence>
<evidence type="ECO:0000256" key="3">
    <source>
        <dbReference type="ARBA" id="ARBA00022801"/>
    </source>
</evidence>
<organism evidence="6 7">
    <name type="scientific">Gracilimonas mengyeensis</name>
    <dbReference type="NCBI Taxonomy" id="1302730"/>
    <lineage>
        <taxon>Bacteria</taxon>
        <taxon>Pseudomonadati</taxon>
        <taxon>Balneolota</taxon>
        <taxon>Balneolia</taxon>
        <taxon>Balneolales</taxon>
        <taxon>Balneolaceae</taxon>
        <taxon>Gracilimonas</taxon>
    </lineage>
</organism>
<name>A0A521E9V0_9BACT</name>
<keyword evidence="7" id="KW-1185">Reference proteome</keyword>
<proteinExistence type="inferred from homology"/>
<dbReference type="SMART" id="SM00849">
    <property type="entry name" value="Lactamase_B"/>
    <property type="match status" value="1"/>
</dbReference>
<evidence type="ECO:0000313" key="6">
    <source>
        <dbReference type="EMBL" id="SMO80693.1"/>
    </source>
</evidence>
<reference evidence="6 7" key="1">
    <citation type="submission" date="2017-05" db="EMBL/GenBank/DDBJ databases">
        <authorList>
            <person name="Varghese N."/>
            <person name="Submissions S."/>
        </authorList>
    </citation>
    <scope>NUCLEOTIDE SEQUENCE [LARGE SCALE GENOMIC DNA]</scope>
    <source>
        <strain evidence="6 7">DSM 21985</strain>
    </source>
</reference>
<keyword evidence="2" id="KW-0479">Metal-binding</keyword>
<keyword evidence="4" id="KW-0862">Zinc</keyword>
<dbReference type="GO" id="GO:0046872">
    <property type="term" value="F:metal ion binding"/>
    <property type="evidence" value="ECO:0007669"/>
    <property type="project" value="UniProtKB-KW"/>
</dbReference>